<evidence type="ECO:0000313" key="3">
    <source>
        <dbReference type="EMBL" id="VDP66100.1"/>
    </source>
</evidence>
<dbReference type="SUPFAM" id="SSF52058">
    <property type="entry name" value="L domain-like"/>
    <property type="match status" value="1"/>
</dbReference>
<dbReference type="GO" id="GO:0005737">
    <property type="term" value="C:cytoplasm"/>
    <property type="evidence" value="ECO:0007669"/>
    <property type="project" value="TreeGrafter"/>
</dbReference>
<keyword evidence="4" id="KW-1185">Reference proteome</keyword>
<dbReference type="PANTHER" id="PTHR48051">
    <property type="match status" value="1"/>
</dbReference>
<keyword evidence="1" id="KW-0433">Leucine-rich repeat</keyword>
<organism evidence="3 4">
    <name type="scientific">Schistosoma mattheei</name>
    <dbReference type="NCBI Taxonomy" id="31246"/>
    <lineage>
        <taxon>Eukaryota</taxon>
        <taxon>Metazoa</taxon>
        <taxon>Spiralia</taxon>
        <taxon>Lophotrochozoa</taxon>
        <taxon>Platyhelminthes</taxon>
        <taxon>Trematoda</taxon>
        <taxon>Digenea</taxon>
        <taxon>Strigeidida</taxon>
        <taxon>Schistosomatoidea</taxon>
        <taxon>Schistosomatidae</taxon>
        <taxon>Schistosoma</taxon>
    </lineage>
</organism>
<protein>
    <submittedName>
        <fullName evidence="3">Uncharacterized protein</fullName>
    </submittedName>
</protein>
<dbReference type="InterPro" id="IPR032675">
    <property type="entry name" value="LRR_dom_sf"/>
</dbReference>
<sequence>MEENHLESLPPDIAVGENELQSIPNEIGDLHKLETLYLNNNLNLHDLPTELAMCCSLQMMSIENCPLTQIPVEVVTGGPSLVIQVS</sequence>
<dbReference type="AlphaFoldDB" id="A0A3P8FJH4"/>
<dbReference type="Proteomes" id="UP000269396">
    <property type="component" value="Unassembled WGS sequence"/>
</dbReference>
<dbReference type="InterPro" id="IPR050216">
    <property type="entry name" value="LRR_domain-containing"/>
</dbReference>
<dbReference type="PANTHER" id="PTHR48051:SF1">
    <property type="entry name" value="RAS SUPPRESSOR PROTEIN 1"/>
    <property type="match status" value="1"/>
</dbReference>
<evidence type="ECO:0000256" key="1">
    <source>
        <dbReference type="ARBA" id="ARBA00022614"/>
    </source>
</evidence>
<name>A0A3P8FJH4_9TREM</name>
<accession>A0A3P8FJH4</accession>
<evidence type="ECO:0000313" key="4">
    <source>
        <dbReference type="Proteomes" id="UP000269396"/>
    </source>
</evidence>
<proteinExistence type="predicted"/>
<reference evidence="3 4" key="1">
    <citation type="submission" date="2018-11" db="EMBL/GenBank/DDBJ databases">
        <authorList>
            <consortium name="Pathogen Informatics"/>
        </authorList>
    </citation>
    <scope>NUCLEOTIDE SEQUENCE [LARGE SCALE GENOMIC DNA]</scope>
    <source>
        <strain>Denwood</strain>
        <strain evidence="4">Zambia</strain>
    </source>
</reference>
<dbReference type="Gene3D" id="3.80.10.10">
    <property type="entry name" value="Ribonuclease Inhibitor"/>
    <property type="match status" value="1"/>
</dbReference>
<gene>
    <name evidence="3" type="ORF">SMTD_LOCUS14502</name>
</gene>
<evidence type="ECO:0000256" key="2">
    <source>
        <dbReference type="ARBA" id="ARBA00022737"/>
    </source>
</evidence>
<dbReference type="EMBL" id="UZAL01034705">
    <property type="protein sequence ID" value="VDP66100.1"/>
    <property type="molecule type" value="Genomic_DNA"/>
</dbReference>
<dbReference type="Pfam" id="PF00560">
    <property type="entry name" value="LRR_1"/>
    <property type="match status" value="1"/>
</dbReference>
<dbReference type="InterPro" id="IPR001611">
    <property type="entry name" value="Leu-rich_rpt"/>
</dbReference>
<keyword evidence="2" id="KW-0677">Repeat</keyword>